<comment type="pathway">
    <text evidence="2">Organic acid metabolism; glycolate biosynthesis; glycolate from 2-phosphoglycolate: step 1/1.</text>
</comment>
<dbReference type="InterPro" id="IPR006439">
    <property type="entry name" value="HAD-SF_hydro_IA"/>
</dbReference>
<dbReference type="Pfam" id="PF00702">
    <property type="entry name" value="Hydrolase"/>
    <property type="match status" value="1"/>
</dbReference>
<proteinExistence type="inferred from homology"/>
<evidence type="ECO:0000256" key="4">
    <source>
        <dbReference type="ARBA" id="ARBA00013078"/>
    </source>
</evidence>
<dbReference type="InterPro" id="IPR023214">
    <property type="entry name" value="HAD_sf"/>
</dbReference>
<dbReference type="GO" id="GO:0008967">
    <property type="term" value="F:phosphoglycolate phosphatase activity"/>
    <property type="evidence" value="ECO:0007669"/>
    <property type="project" value="UniProtKB-EC"/>
</dbReference>
<dbReference type="PANTHER" id="PTHR43434">
    <property type="entry name" value="PHOSPHOGLYCOLATE PHOSPHATASE"/>
    <property type="match status" value="1"/>
</dbReference>
<dbReference type="InterPro" id="IPR050155">
    <property type="entry name" value="HAD-like_hydrolase_sf"/>
</dbReference>
<evidence type="ECO:0000256" key="1">
    <source>
        <dbReference type="ARBA" id="ARBA00000830"/>
    </source>
</evidence>
<accession>A0A846ME18</accession>
<dbReference type="SFLD" id="SFLDG01129">
    <property type="entry name" value="C1.5:_HAD__Beta-PGM__Phosphata"/>
    <property type="match status" value="1"/>
</dbReference>
<dbReference type="GO" id="GO:0005829">
    <property type="term" value="C:cytosol"/>
    <property type="evidence" value="ECO:0007669"/>
    <property type="project" value="TreeGrafter"/>
</dbReference>
<name>A0A846ME18_9SPHN</name>
<dbReference type="GO" id="GO:0006281">
    <property type="term" value="P:DNA repair"/>
    <property type="evidence" value="ECO:0007669"/>
    <property type="project" value="TreeGrafter"/>
</dbReference>
<dbReference type="Gene3D" id="3.40.50.1000">
    <property type="entry name" value="HAD superfamily/HAD-like"/>
    <property type="match status" value="1"/>
</dbReference>
<organism evidence="5 6">
    <name type="scientific">Sphingobium vermicomposti</name>
    <dbReference type="NCBI Taxonomy" id="529005"/>
    <lineage>
        <taxon>Bacteria</taxon>
        <taxon>Pseudomonadati</taxon>
        <taxon>Pseudomonadota</taxon>
        <taxon>Alphaproteobacteria</taxon>
        <taxon>Sphingomonadales</taxon>
        <taxon>Sphingomonadaceae</taxon>
        <taxon>Sphingobium</taxon>
    </lineage>
</organism>
<evidence type="ECO:0000313" key="6">
    <source>
        <dbReference type="Proteomes" id="UP000576821"/>
    </source>
</evidence>
<dbReference type="NCBIfam" id="TIGR01549">
    <property type="entry name" value="HAD-SF-IA-v1"/>
    <property type="match status" value="1"/>
</dbReference>
<dbReference type="PANTHER" id="PTHR43434:SF1">
    <property type="entry name" value="PHOSPHOGLYCOLATE PHOSPHATASE"/>
    <property type="match status" value="1"/>
</dbReference>
<gene>
    <name evidence="5" type="ORF">FHS54_001011</name>
</gene>
<dbReference type="Proteomes" id="UP000576821">
    <property type="component" value="Unassembled WGS sequence"/>
</dbReference>
<dbReference type="InterPro" id="IPR023198">
    <property type="entry name" value="PGP-like_dom2"/>
</dbReference>
<dbReference type="SUPFAM" id="SSF56784">
    <property type="entry name" value="HAD-like"/>
    <property type="match status" value="1"/>
</dbReference>
<reference evidence="5 6" key="1">
    <citation type="submission" date="2020-03" db="EMBL/GenBank/DDBJ databases">
        <title>Genomic Encyclopedia of Type Strains, Phase IV (KMG-IV): sequencing the most valuable type-strain genomes for metagenomic binning, comparative biology and taxonomic classification.</title>
        <authorList>
            <person name="Goeker M."/>
        </authorList>
    </citation>
    <scope>NUCLEOTIDE SEQUENCE [LARGE SCALE GENOMIC DNA]</scope>
    <source>
        <strain evidence="5 6">DSM 21299</strain>
    </source>
</reference>
<keyword evidence="6" id="KW-1185">Reference proteome</keyword>
<evidence type="ECO:0000256" key="3">
    <source>
        <dbReference type="ARBA" id="ARBA00006171"/>
    </source>
</evidence>
<evidence type="ECO:0000313" key="5">
    <source>
        <dbReference type="EMBL" id="NIJ16045.1"/>
    </source>
</evidence>
<dbReference type="EMBL" id="JAASQR010000002">
    <property type="protein sequence ID" value="NIJ16045.1"/>
    <property type="molecule type" value="Genomic_DNA"/>
</dbReference>
<comment type="similarity">
    <text evidence="3">Belongs to the HAD-like hydrolase superfamily. CbbY/CbbZ/Gph/YieH family.</text>
</comment>
<dbReference type="RefSeq" id="WP_167302735.1">
    <property type="nucleotide sequence ID" value="NZ_JAASQR010000002.1"/>
</dbReference>
<comment type="caution">
    <text evidence="5">The sequence shown here is derived from an EMBL/GenBank/DDBJ whole genome shotgun (WGS) entry which is preliminary data.</text>
</comment>
<dbReference type="Gene3D" id="1.10.150.240">
    <property type="entry name" value="Putative phosphatase, domain 2"/>
    <property type="match status" value="1"/>
</dbReference>
<dbReference type="SFLD" id="SFLDS00003">
    <property type="entry name" value="Haloacid_Dehalogenase"/>
    <property type="match status" value="1"/>
</dbReference>
<sequence length="213" mass="24071">MSIAIPWDSFDLIVFDMDGTLYDQPPLRRRMAALLAREAIRQRSLSVMRTLAAFRRQREAMANAVTNDFAVAQYRLPGHSPDAVRATVIDWMEQRPLAMLREYRTPGAGTLFTRLARNHAIAIFSDYAAQAKLAALGLSARYCVTAEDVGRLKPDPAGLLWLMEQAKTTPQRTLMIGDRDERDGEAARRAGVRALIRGRDFRHFDDPIFRHAS</sequence>
<dbReference type="EC" id="3.1.3.18" evidence="4"/>
<comment type="catalytic activity">
    <reaction evidence="1">
        <text>2-phosphoglycolate + H2O = glycolate + phosphate</text>
        <dbReference type="Rhea" id="RHEA:14369"/>
        <dbReference type="ChEBI" id="CHEBI:15377"/>
        <dbReference type="ChEBI" id="CHEBI:29805"/>
        <dbReference type="ChEBI" id="CHEBI:43474"/>
        <dbReference type="ChEBI" id="CHEBI:58033"/>
        <dbReference type="EC" id="3.1.3.18"/>
    </reaction>
</comment>
<dbReference type="InterPro" id="IPR036412">
    <property type="entry name" value="HAD-like_sf"/>
</dbReference>
<protein>
    <recommendedName>
        <fullName evidence="4">phosphoglycolate phosphatase</fullName>
        <ecNumber evidence="4">3.1.3.18</ecNumber>
    </recommendedName>
</protein>
<keyword evidence="5" id="KW-0378">Hydrolase</keyword>
<evidence type="ECO:0000256" key="2">
    <source>
        <dbReference type="ARBA" id="ARBA00004818"/>
    </source>
</evidence>
<dbReference type="AlphaFoldDB" id="A0A846ME18"/>